<evidence type="ECO:0000313" key="10">
    <source>
        <dbReference type="EMBL" id="PIK42544.1"/>
    </source>
</evidence>
<evidence type="ECO:0000256" key="5">
    <source>
        <dbReference type="PIRSR" id="PIRSR606823-1"/>
    </source>
</evidence>
<dbReference type="EC" id="3.5.1.23" evidence="2 7"/>
<dbReference type="Proteomes" id="UP000230750">
    <property type="component" value="Unassembled WGS sequence"/>
</dbReference>
<dbReference type="GO" id="GO:0046872">
    <property type="term" value="F:metal ion binding"/>
    <property type="evidence" value="ECO:0007669"/>
    <property type="project" value="UniProtKB-KW"/>
</dbReference>
<feature type="binding site" evidence="6">
    <location>
        <position position="516"/>
    </location>
    <ligand>
        <name>Zn(2+)</name>
        <dbReference type="ChEBI" id="CHEBI:29105"/>
    </ligand>
</feature>
<evidence type="ECO:0000313" key="11">
    <source>
        <dbReference type="Proteomes" id="UP000230750"/>
    </source>
</evidence>
<accession>A0A2G8K3G6</accession>
<dbReference type="STRING" id="307972.A0A2G8K3G6"/>
<dbReference type="EMBL" id="MRZV01000925">
    <property type="protein sequence ID" value="PIK42544.1"/>
    <property type="molecule type" value="Genomic_DNA"/>
</dbReference>
<protein>
    <recommendedName>
        <fullName evidence="3 7">Neutral ceramidase</fullName>
        <ecNumber evidence="2 7">3.5.1.23</ecNumber>
    </recommendedName>
</protein>
<dbReference type="PANTHER" id="PTHR12670">
    <property type="entry name" value="CERAMIDASE"/>
    <property type="match status" value="1"/>
</dbReference>
<keyword evidence="7" id="KW-0746">Sphingolipid metabolism</keyword>
<evidence type="ECO:0000256" key="6">
    <source>
        <dbReference type="PIRSR" id="PIRSR606823-2"/>
    </source>
</evidence>
<name>A0A2G8K3G6_STIJA</name>
<feature type="active site" description="Nucleophile" evidence="5">
    <location>
        <position position="331"/>
    </location>
</feature>
<proteinExistence type="inferred from homology"/>
<keyword evidence="11" id="KW-1185">Reference proteome</keyword>
<comment type="caution">
    <text evidence="10">The sequence shown here is derived from an EMBL/GenBank/DDBJ whole genome shotgun (WGS) entry which is preliminary data.</text>
</comment>
<evidence type="ECO:0000256" key="4">
    <source>
        <dbReference type="ARBA" id="ARBA00022801"/>
    </source>
</evidence>
<reference evidence="10 11" key="1">
    <citation type="journal article" date="2017" name="PLoS Biol.">
        <title>The sea cucumber genome provides insights into morphological evolution and visceral regeneration.</title>
        <authorList>
            <person name="Zhang X."/>
            <person name="Sun L."/>
            <person name="Yuan J."/>
            <person name="Sun Y."/>
            <person name="Gao Y."/>
            <person name="Zhang L."/>
            <person name="Li S."/>
            <person name="Dai H."/>
            <person name="Hamel J.F."/>
            <person name="Liu C."/>
            <person name="Yu Y."/>
            <person name="Liu S."/>
            <person name="Lin W."/>
            <person name="Guo K."/>
            <person name="Jin S."/>
            <person name="Xu P."/>
            <person name="Storey K.B."/>
            <person name="Huan P."/>
            <person name="Zhang T."/>
            <person name="Zhou Y."/>
            <person name="Zhang J."/>
            <person name="Lin C."/>
            <person name="Li X."/>
            <person name="Xing L."/>
            <person name="Huo D."/>
            <person name="Sun M."/>
            <person name="Wang L."/>
            <person name="Mercier A."/>
            <person name="Li F."/>
            <person name="Yang H."/>
            <person name="Xiang J."/>
        </authorList>
    </citation>
    <scope>NUCLEOTIDE SEQUENCE [LARGE SCALE GENOMIC DNA]</scope>
    <source>
        <strain evidence="10">Shaxun</strain>
        <tissue evidence="10">Muscle</tissue>
    </source>
</reference>
<dbReference type="OrthoDB" id="191371at2759"/>
<dbReference type="GO" id="GO:0017040">
    <property type="term" value="F:N-acylsphingosine amidohydrolase activity"/>
    <property type="evidence" value="ECO:0007669"/>
    <property type="project" value="UniProtKB-UniRule"/>
</dbReference>
<dbReference type="InterPro" id="IPR038445">
    <property type="entry name" value="NCDase_C_sf"/>
</dbReference>
<keyword evidence="6" id="KW-0479">Metal-binding</keyword>
<dbReference type="Pfam" id="PF17048">
    <property type="entry name" value="Ceramidse_alk_C"/>
    <property type="match status" value="1"/>
</dbReference>
<comment type="similarity">
    <text evidence="1 7">Belongs to the neutral ceramidase family.</text>
</comment>
<keyword evidence="7" id="KW-0443">Lipid metabolism</keyword>
<dbReference type="GO" id="GO:0042759">
    <property type="term" value="P:long-chain fatty acid biosynthetic process"/>
    <property type="evidence" value="ECO:0007669"/>
    <property type="project" value="TreeGrafter"/>
</dbReference>
<evidence type="ECO:0000256" key="3">
    <source>
        <dbReference type="ARBA" id="ARBA00019235"/>
    </source>
</evidence>
<organism evidence="10 11">
    <name type="scientific">Stichopus japonicus</name>
    <name type="common">Sea cucumber</name>
    <dbReference type="NCBI Taxonomy" id="307972"/>
    <lineage>
        <taxon>Eukaryota</taxon>
        <taxon>Metazoa</taxon>
        <taxon>Echinodermata</taxon>
        <taxon>Eleutherozoa</taxon>
        <taxon>Echinozoa</taxon>
        <taxon>Holothuroidea</taxon>
        <taxon>Aspidochirotacea</taxon>
        <taxon>Aspidochirotida</taxon>
        <taxon>Stichopodidae</taxon>
        <taxon>Apostichopus</taxon>
    </lineage>
</organism>
<sequence>MAVTCPRTTASDLSARGNIVIIIAKIVWPTVGSTLYVWTRFLVLLFVLFDNLSKMLREVLFCCLLVVAVTAQTPNYYVGVGMADVTGPAADVQMMGYGNPAQTTRGIHMRQFSRAFIFCDINDHSDCQVFVVVDFGMSDSAVTLGVLERLKTVYGDMYHEKNVAISGTILTQAWQDISILPLHYNLSGFIHDSYDNLVDGIYRSIHRAHENRAPSNVYYNIGELSGDMNANINRSPYGYEANPATERANYQYDVDKDMTLIKIVGENNKDRGLISFFAVHPVSMNSTNRLISGDNKGYASYMTEMDMNPGTFHGQGEFVAAFPSSNLGDVSPNLNGPRCKDTGLPCERKTSQCGNRTSLCVASGPGKDMFESTKIIGERLATKAKELYADATERLEGPIGFVHQFVNMTNYEVNLSDGGTATTCSAAFGYSFAAGTIDGAGAYPFFQTQLYSLPLVDKFRDVVLHEPSPEMIACQAPKPVLLPVGEMKIPWEWIPAIVETQILRIGQFAIIPVPSEFTTMAGRRLRSTVRDVLIAEGLTNAKVQIAGLSNTYSDYVSTIEEYGVQRYEAASTTYGPHTLEAYQQQYTMLAQHLMAVIKGAPWIHQGDADDINRITGLGKRIGDIVMDVDAKYRQGGVAEASFIAGNPRNDAYRMREDTFLVVERQTRALPQEWEIVYTDADFCTRSVVLPSFFFYQIIFSTYQ</sequence>
<evidence type="ECO:0000259" key="8">
    <source>
        <dbReference type="Pfam" id="PF04734"/>
    </source>
</evidence>
<feature type="domain" description="Neutral/alkaline non-lysosomal ceramidase N-terminal" evidence="8">
    <location>
        <begin position="76"/>
        <end position="584"/>
    </location>
</feature>
<dbReference type="InterPro" id="IPR031329">
    <property type="entry name" value="NEUT/ALK_ceramidase_N"/>
</dbReference>
<evidence type="ECO:0000256" key="2">
    <source>
        <dbReference type="ARBA" id="ARBA00011891"/>
    </source>
</evidence>
<comment type="cofactor">
    <cofactor evidence="6">
        <name>Zn(2+)</name>
        <dbReference type="ChEBI" id="CHEBI:29105"/>
    </cofactor>
    <text evidence="6">Binds 1 zinc ion per subunit.</text>
</comment>
<dbReference type="PANTHER" id="PTHR12670:SF1">
    <property type="entry name" value="NEUTRAL CERAMIDASE"/>
    <property type="match status" value="1"/>
</dbReference>
<dbReference type="Gene3D" id="2.60.40.2300">
    <property type="entry name" value="Neutral/alkaline non-lysosomal ceramidase, C-terminal domain"/>
    <property type="match status" value="1"/>
</dbReference>
<evidence type="ECO:0000259" key="9">
    <source>
        <dbReference type="Pfam" id="PF17048"/>
    </source>
</evidence>
<dbReference type="Pfam" id="PF04734">
    <property type="entry name" value="Ceramidase_alk"/>
    <property type="match status" value="1"/>
</dbReference>
<dbReference type="InterPro" id="IPR006823">
    <property type="entry name" value="Ceramidase_alk"/>
</dbReference>
<comment type="catalytic activity">
    <reaction evidence="7">
        <text>an N-acylsphing-4-enine + H2O = sphing-4-enine + a fatty acid</text>
        <dbReference type="Rhea" id="RHEA:20856"/>
        <dbReference type="ChEBI" id="CHEBI:15377"/>
        <dbReference type="ChEBI" id="CHEBI:28868"/>
        <dbReference type="ChEBI" id="CHEBI:52639"/>
        <dbReference type="ChEBI" id="CHEBI:57756"/>
        <dbReference type="EC" id="3.5.1.23"/>
    </reaction>
</comment>
<dbReference type="AlphaFoldDB" id="A0A2G8K3G6"/>
<dbReference type="GO" id="GO:0005576">
    <property type="term" value="C:extracellular region"/>
    <property type="evidence" value="ECO:0007669"/>
    <property type="project" value="TreeGrafter"/>
</dbReference>
<evidence type="ECO:0000256" key="7">
    <source>
        <dbReference type="RuleBase" id="RU366019"/>
    </source>
</evidence>
<gene>
    <name evidence="10" type="ORF">BSL78_20593</name>
</gene>
<feature type="domain" description="Neutral/alkaline non-lysosomal ceramidase C-terminal" evidence="9">
    <location>
        <begin position="616"/>
        <end position="685"/>
    </location>
</feature>
<dbReference type="GO" id="GO:0016020">
    <property type="term" value="C:membrane"/>
    <property type="evidence" value="ECO:0007669"/>
    <property type="project" value="GOC"/>
</dbReference>
<dbReference type="GO" id="GO:0046514">
    <property type="term" value="P:ceramide catabolic process"/>
    <property type="evidence" value="ECO:0007669"/>
    <property type="project" value="InterPro"/>
</dbReference>
<keyword evidence="6" id="KW-0862">Zinc</keyword>
<feature type="binding site" evidence="6">
    <location>
        <position position="555"/>
    </location>
    <ligand>
        <name>Zn(2+)</name>
        <dbReference type="ChEBI" id="CHEBI:29105"/>
    </ligand>
</feature>
<dbReference type="InterPro" id="IPR031331">
    <property type="entry name" value="NEUT/ALK_ceramidase_C"/>
</dbReference>
<keyword evidence="4 7" id="KW-0378">Hydrolase</keyword>
<dbReference type="GO" id="GO:0046512">
    <property type="term" value="P:sphingosine biosynthetic process"/>
    <property type="evidence" value="ECO:0007669"/>
    <property type="project" value="TreeGrafter"/>
</dbReference>
<feature type="binding site" evidence="6">
    <location>
        <position position="280"/>
    </location>
    <ligand>
        <name>Zn(2+)</name>
        <dbReference type="ChEBI" id="CHEBI:29105"/>
    </ligand>
</feature>
<evidence type="ECO:0000256" key="1">
    <source>
        <dbReference type="ARBA" id="ARBA00009835"/>
    </source>
</evidence>